<dbReference type="Proteomes" id="UP001152797">
    <property type="component" value="Unassembled WGS sequence"/>
</dbReference>
<proteinExistence type="predicted"/>
<evidence type="ECO:0000313" key="3">
    <source>
        <dbReference type="EMBL" id="CAL4807265.1"/>
    </source>
</evidence>
<reference evidence="3 4" key="2">
    <citation type="submission" date="2024-05" db="EMBL/GenBank/DDBJ databases">
        <authorList>
            <person name="Chen Y."/>
            <person name="Shah S."/>
            <person name="Dougan E. K."/>
            <person name="Thang M."/>
            <person name="Chan C."/>
        </authorList>
    </citation>
    <scope>NUCLEOTIDE SEQUENCE [LARGE SCALE GENOMIC DNA]</scope>
</reference>
<dbReference type="EMBL" id="CAMXCT020006781">
    <property type="protein sequence ID" value="CAL1173328.1"/>
    <property type="molecule type" value="Genomic_DNA"/>
</dbReference>
<evidence type="ECO:0000256" key="1">
    <source>
        <dbReference type="SAM" id="MobiDB-lite"/>
    </source>
</evidence>
<feature type="region of interest" description="Disordered" evidence="1">
    <location>
        <begin position="1"/>
        <end position="42"/>
    </location>
</feature>
<feature type="compositionally biased region" description="Basic and acidic residues" evidence="1">
    <location>
        <begin position="87"/>
        <end position="107"/>
    </location>
</feature>
<gene>
    <name evidence="2" type="ORF">C1SCF055_LOCUS44409</name>
</gene>
<feature type="compositionally biased region" description="Basic and acidic residues" evidence="1">
    <location>
        <begin position="29"/>
        <end position="42"/>
    </location>
</feature>
<dbReference type="OrthoDB" id="440809at2759"/>
<reference evidence="2" key="1">
    <citation type="submission" date="2022-10" db="EMBL/GenBank/DDBJ databases">
        <authorList>
            <person name="Chen Y."/>
            <person name="Dougan E. K."/>
            <person name="Chan C."/>
            <person name="Rhodes N."/>
            <person name="Thang M."/>
        </authorList>
    </citation>
    <scope>NUCLEOTIDE SEQUENCE</scope>
</reference>
<feature type="compositionally biased region" description="Basic and acidic residues" evidence="1">
    <location>
        <begin position="10"/>
        <end position="21"/>
    </location>
</feature>
<accession>A0A9P1GS02</accession>
<evidence type="ECO:0000313" key="4">
    <source>
        <dbReference type="Proteomes" id="UP001152797"/>
    </source>
</evidence>
<name>A0A9P1GS02_9DINO</name>
<keyword evidence="4" id="KW-1185">Reference proteome</keyword>
<organism evidence="2">
    <name type="scientific">Cladocopium goreaui</name>
    <dbReference type="NCBI Taxonomy" id="2562237"/>
    <lineage>
        <taxon>Eukaryota</taxon>
        <taxon>Sar</taxon>
        <taxon>Alveolata</taxon>
        <taxon>Dinophyceae</taxon>
        <taxon>Suessiales</taxon>
        <taxon>Symbiodiniaceae</taxon>
        <taxon>Cladocopium</taxon>
    </lineage>
</organism>
<sequence length="155" mass="17666">MANENAVQVVEEKQEWGGDKPDSDDDKNADEHASSSFLARERRLSAGQEILKDQERILGDTQVEVVNQREEWRGGEESDEEQAEQAQEQRERTVKRRASESFEKRESRLQQGALVQLRSSFSEASVMSFDQSGRAAEPPREDRCSDRCTNMCVLS</sequence>
<comment type="caution">
    <text evidence="2">The sequence shown here is derived from an EMBL/GenBank/DDBJ whole genome shotgun (WGS) entry which is preliminary data.</text>
</comment>
<dbReference type="EMBL" id="CAMXCT030006781">
    <property type="protein sequence ID" value="CAL4807265.1"/>
    <property type="molecule type" value="Genomic_DNA"/>
</dbReference>
<dbReference type="AlphaFoldDB" id="A0A9P1GS02"/>
<evidence type="ECO:0000313" key="2">
    <source>
        <dbReference type="EMBL" id="CAI4019953.1"/>
    </source>
</evidence>
<dbReference type="EMBL" id="CAMXCT010006781">
    <property type="protein sequence ID" value="CAI4019953.1"/>
    <property type="molecule type" value="Genomic_DNA"/>
</dbReference>
<protein>
    <submittedName>
        <fullName evidence="3">RRM domain-containing protein</fullName>
    </submittedName>
</protein>
<feature type="region of interest" description="Disordered" evidence="1">
    <location>
        <begin position="68"/>
        <end position="107"/>
    </location>
</feature>